<evidence type="ECO:0000256" key="5">
    <source>
        <dbReference type="PROSITE-ProRule" id="PRU00196"/>
    </source>
</evidence>
<dbReference type="Gene3D" id="3.10.250.10">
    <property type="entry name" value="SRCR-like domain"/>
    <property type="match status" value="2"/>
</dbReference>
<feature type="disulfide bond" evidence="5">
    <location>
        <begin position="256"/>
        <end position="320"/>
    </location>
</feature>
<evidence type="ECO:0000256" key="6">
    <source>
        <dbReference type="SAM" id="MobiDB-lite"/>
    </source>
</evidence>
<sequence length="335" mass="35912">MGSLSEFGPLPGPNGLGTGRQDWCRRAGSDQLRMPRRKWRPNKATLQGTFGVATPRVGSHRSTTSFEGRCPFAPAGDDGLPMASEISVRFRYADSVIRDLAPRPFGGHIGRGDIPDGKGRVLKRSNDIRLVGGSLPSEGRVEVYHDGQWGTVCDDDFDMNDANVVCRLMGYASATKVRSQAAFGAGSGPIWLDNLACEGSETNIEQCSHNGWGKHNCGHGEDVGVVCSEGIRLEGGSLPSEGRVEVYHEGQWGTVCDDGFHMNDANVICRLMGYASALEARSEAAFGEGSGPIWLDSLDCEGSETNIEQCSHNGWGKHNCGHGEDAGVVCSDDQH</sequence>
<dbReference type="PANTHER" id="PTHR48071:SF18">
    <property type="entry name" value="DELETED IN MALIGNANT BRAIN TUMORS 1 PROTEIN-RELATED"/>
    <property type="match status" value="1"/>
</dbReference>
<keyword evidence="2" id="KW-0677">Repeat</keyword>
<proteinExistence type="predicted"/>
<dbReference type="GO" id="GO:0016020">
    <property type="term" value="C:membrane"/>
    <property type="evidence" value="ECO:0007669"/>
    <property type="project" value="InterPro"/>
</dbReference>
<keyword evidence="4" id="KW-0325">Glycoprotein</keyword>
<protein>
    <submittedName>
        <fullName evidence="9">Deleted in malignant brain tumors 1 protein-like</fullName>
    </submittedName>
</protein>
<evidence type="ECO:0000256" key="4">
    <source>
        <dbReference type="ARBA" id="ARBA00023180"/>
    </source>
</evidence>
<dbReference type="PANTHER" id="PTHR48071">
    <property type="entry name" value="SRCR DOMAIN-CONTAINING PROTEIN"/>
    <property type="match status" value="1"/>
</dbReference>
<feature type="disulfide bond" evidence="5">
    <location>
        <begin position="269"/>
        <end position="330"/>
    </location>
</feature>
<dbReference type="PROSITE" id="PS00420">
    <property type="entry name" value="SRCR_1"/>
    <property type="match status" value="2"/>
</dbReference>
<dbReference type="AlphaFoldDB" id="A0A9J7KZ71"/>
<feature type="disulfide bond" evidence="5">
    <location>
        <begin position="166"/>
        <end position="227"/>
    </location>
</feature>
<dbReference type="GeneID" id="118413773"/>
<dbReference type="SMART" id="SM00202">
    <property type="entry name" value="SR"/>
    <property type="match status" value="2"/>
</dbReference>
<feature type="region of interest" description="Disordered" evidence="6">
    <location>
        <begin position="1"/>
        <end position="23"/>
    </location>
</feature>
<dbReference type="InterPro" id="IPR036772">
    <property type="entry name" value="SRCR-like_dom_sf"/>
</dbReference>
<dbReference type="PROSITE" id="PS50287">
    <property type="entry name" value="SRCR_2"/>
    <property type="match status" value="2"/>
</dbReference>
<evidence type="ECO:0000313" key="8">
    <source>
        <dbReference type="Proteomes" id="UP000001554"/>
    </source>
</evidence>
<evidence type="ECO:0000313" key="9">
    <source>
        <dbReference type="RefSeq" id="XP_035673198.1"/>
    </source>
</evidence>
<dbReference type="KEGG" id="bfo:118413773"/>
<feature type="domain" description="SRCR" evidence="7">
    <location>
        <begin position="231"/>
        <end position="331"/>
    </location>
</feature>
<feature type="domain" description="SRCR" evidence="7">
    <location>
        <begin position="128"/>
        <end position="228"/>
    </location>
</feature>
<gene>
    <name evidence="9" type="primary">LOC118413773</name>
</gene>
<reference evidence="8" key="1">
    <citation type="journal article" date="2020" name="Nat. Ecol. Evol.">
        <title>Deeply conserved synteny resolves early events in vertebrate evolution.</title>
        <authorList>
            <person name="Simakov O."/>
            <person name="Marletaz F."/>
            <person name="Yue J.X."/>
            <person name="O'Connell B."/>
            <person name="Jenkins J."/>
            <person name="Brandt A."/>
            <person name="Calef R."/>
            <person name="Tung C.H."/>
            <person name="Huang T.K."/>
            <person name="Schmutz J."/>
            <person name="Satoh N."/>
            <person name="Yu J.K."/>
            <person name="Putnam N.H."/>
            <person name="Green R.E."/>
            <person name="Rokhsar D.S."/>
        </authorList>
    </citation>
    <scope>NUCLEOTIDE SEQUENCE [LARGE SCALE GENOMIC DNA]</scope>
    <source>
        <strain evidence="8">S238N-H82</strain>
    </source>
</reference>
<evidence type="ECO:0000256" key="1">
    <source>
        <dbReference type="ARBA" id="ARBA00022729"/>
    </source>
</evidence>
<dbReference type="FunFam" id="3.10.250.10:FF:000006">
    <property type="entry name" value="neurotrypsin isoform X2"/>
    <property type="match status" value="2"/>
</dbReference>
<dbReference type="OrthoDB" id="536948at2759"/>
<feature type="disulfide bond" evidence="5">
    <location>
        <begin position="300"/>
        <end position="310"/>
    </location>
</feature>
<organism evidence="8 9">
    <name type="scientific">Branchiostoma floridae</name>
    <name type="common">Florida lancelet</name>
    <name type="synonym">Amphioxus</name>
    <dbReference type="NCBI Taxonomy" id="7739"/>
    <lineage>
        <taxon>Eukaryota</taxon>
        <taxon>Metazoa</taxon>
        <taxon>Chordata</taxon>
        <taxon>Cephalochordata</taxon>
        <taxon>Leptocardii</taxon>
        <taxon>Amphioxiformes</taxon>
        <taxon>Branchiostomatidae</taxon>
        <taxon>Branchiostoma</taxon>
    </lineage>
</organism>
<evidence type="ECO:0000256" key="3">
    <source>
        <dbReference type="ARBA" id="ARBA00023157"/>
    </source>
</evidence>
<dbReference type="SUPFAM" id="SSF56487">
    <property type="entry name" value="SRCR-like"/>
    <property type="match status" value="2"/>
</dbReference>
<reference evidence="9" key="2">
    <citation type="submission" date="2025-08" db="UniProtKB">
        <authorList>
            <consortium name="RefSeq"/>
        </authorList>
    </citation>
    <scope>IDENTIFICATION</scope>
    <source>
        <strain evidence="9">S238N-H82</strain>
        <tissue evidence="9">Testes</tissue>
    </source>
</reference>
<dbReference type="InterPro" id="IPR001190">
    <property type="entry name" value="SRCR"/>
</dbReference>
<feature type="disulfide bond" evidence="5">
    <location>
        <begin position="197"/>
        <end position="207"/>
    </location>
</feature>
<dbReference type="RefSeq" id="XP_035673198.1">
    <property type="nucleotide sequence ID" value="XM_035817305.1"/>
</dbReference>
<evidence type="ECO:0000256" key="2">
    <source>
        <dbReference type="ARBA" id="ARBA00022737"/>
    </source>
</evidence>
<name>A0A9J7KZ71_BRAFL</name>
<dbReference type="PRINTS" id="PR00258">
    <property type="entry name" value="SPERACTRCPTR"/>
</dbReference>
<dbReference type="Pfam" id="PF00530">
    <property type="entry name" value="SRCR"/>
    <property type="match status" value="2"/>
</dbReference>
<keyword evidence="1" id="KW-0732">Signal</keyword>
<keyword evidence="3 5" id="KW-1015">Disulfide bond</keyword>
<feature type="disulfide bond" evidence="5">
    <location>
        <begin position="153"/>
        <end position="217"/>
    </location>
</feature>
<dbReference type="Proteomes" id="UP000001554">
    <property type="component" value="Chromosome 4"/>
</dbReference>
<keyword evidence="8" id="KW-1185">Reference proteome</keyword>
<dbReference type="OMA" id="VVCQEMG"/>
<evidence type="ECO:0000259" key="7">
    <source>
        <dbReference type="PROSITE" id="PS50287"/>
    </source>
</evidence>
<accession>A0A9J7KZ71</accession>